<dbReference type="SUPFAM" id="SSF52313">
    <property type="entry name" value="Ribosomal protein S2"/>
    <property type="match status" value="1"/>
</dbReference>
<evidence type="ECO:0000256" key="7">
    <source>
        <dbReference type="SAM" id="MobiDB-lite"/>
    </source>
</evidence>
<evidence type="ECO:0000256" key="5">
    <source>
        <dbReference type="HAMAP-Rule" id="MF_00291"/>
    </source>
</evidence>
<evidence type="ECO:0000256" key="6">
    <source>
        <dbReference type="RuleBase" id="RU003631"/>
    </source>
</evidence>
<evidence type="ECO:0000256" key="3">
    <source>
        <dbReference type="ARBA" id="ARBA00023274"/>
    </source>
</evidence>
<comment type="caution">
    <text evidence="8">The sequence shown here is derived from an EMBL/GenBank/DDBJ whole genome shotgun (WGS) entry which is preliminary data.</text>
</comment>
<dbReference type="InterPro" id="IPR023591">
    <property type="entry name" value="Ribosomal_uS2_flav_dom_sf"/>
</dbReference>
<reference evidence="8 9" key="1">
    <citation type="journal article" date="2015" name="Nature">
        <title>rRNA introns, odd ribosomes, and small enigmatic genomes across a large radiation of phyla.</title>
        <authorList>
            <person name="Brown C.T."/>
            <person name="Hug L.A."/>
            <person name="Thomas B.C."/>
            <person name="Sharon I."/>
            <person name="Castelle C.J."/>
            <person name="Singh A."/>
            <person name="Wilkins M.J."/>
            <person name="Williams K.H."/>
            <person name="Banfield J.F."/>
        </authorList>
    </citation>
    <scope>NUCLEOTIDE SEQUENCE [LARGE SCALE GENOMIC DNA]</scope>
</reference>
<evidence type="ECO:0000256" key="4">
    <source>
        <dbReference type="ARBA" id="ARBA00035256"/>
    </source>
</evidence>
<dbReference type="PATRIC" id="fig|1619138.3.peg.527"/>
<organism evidence="8 9">
    <name type="scientific">candidate division WWE3 bacterium GW2011_GWF1_42_14</name>
    <dbReference type="NCBI Taxonomy" id="1619138"/>
    <lineage>
        <taxon>Bacteria</taxon>
        <taxon>Katanobacteria</taxon>
    </lineage>
</organism>
<dbReference type="PRINTS" id="PR00395">
    <property type="entry name" value="RIBOSOMALS2"/>
</dbReference>
<dbReference type="HAMAP" id="MF_00291_B">
    <property type="entry name" value="Ribosomal_uS2_B"/>
    <property type="match status" value="1"/>
</dbReference>
<proteinExistence type="inferred from homology"/>
<feature type="compositionally biased region" description="Basic and acidic residues" evidence="7">
    <location>
        <begin position="288"/>
        <end position="306"/>
    </location>
</feature>
<evidence type="ECO:0000256" key="2">
    <source>
        <dbReference type="ARBA" id="ARBA00022980"/>
    </source>
</evidence>
<name>A0A0G0YME4_UNCKA</name>
<protein>
    <recommendedName>
        <fullName evidence="4 5">Small ribosomal subunit protein uS2</fullName>
    </recommendedName>
</protein>
<dbReference type="GO" id="GO:0003735">
    <property type="term" value="F:structural constituent of ribosome"/>
    <property type="evidence" value="ECO:0007669"/>
    <property type="project" value="InterPro"/>
</dbReference>
<dbReference type="PANTHER" id="PTHR12534">
    <property type="entry name" value="30S RIBOSOMAL PROTEIN S2 PROKARYOTIC AND ORGANELLAR"/>
    <property type="match status" value="1"/>
</dbReference>
<dbReference type="GO" id="GO:0006412">
    <property type="term" value="P:translation"/>
    <property type="evidence" value="ECO:0007669"/>
    <property type="project" value="UniProtKB-UniRule"/>
</dbReference>
<evidence type="ECO:0000313" key="9">
    <source>
        <dbReference type="Proteomes" id="UP000033847"/>
    </source>
</evidence>
<dbReference type="PROSITE" id="PS00963">
    <property type="entry name" value="RIBOSOMAL_S2_2"/>
    <property type="match status" value="1"/>
</dbReference>
<sequence>MSKYKVPKIEELIEAGVHFGHQIRRWHPKMEPYIYTVNKNIHIIDLEDTERLLKEACEYMYKLASEGKKIVFVGTKKQSKDIIKSEAERSGAMFVNERWIGGTLTNFPTIKKNLDKLIKYIRGKETGEFEKYTKKERLLIDRETEKMNLVYGGILSLAETPAVLFVIDPKREKTAVKEAQNVGIPVVAIVDTNADPTGIDYIIPGNDDAIKSVALLVRTVSDAVEEGYKEFDRKGVEQTKKEDKKAEHVTSEKEDMVVTTTESPVVTDEIEEIEEKLVVEVAEPKVVEKIEEKEDTGKKAAEETKAPKKAKVKK</sequence>
<dbReference type="EMBL" id="LCCU01000010">
    <property type="protein sequence ID" value="KKS37942.1"/>
    <property type="molecule type" value="Genomic_DNA"/>
</dbReference>
<evidence type="ECO:0000256" key="1">
    <source>
        <dbReference type="ARBA" id="ARBA00006242"/>
    </source>
</evidence>
<dbReference type="InterPro" id="IPR018130">
    <property type="entry name" value="Ribosomal_uS2_CS"/>
</dbReference>
<dbReference type="InterPro" id="IPR001865">
    <property type="entry name" value="Ribosomal_uS2"/>
</dbReference>
<comment type="similarity">
    <text evidence="1 5 6">Belongs to the universal ribosomal protein uS2 family.</text>
</comment>
<dbReference type="Gene3D" id="3.40.50.10490">
    <property type="entry name" value="Glucose-6-phosphate isomerase like protein, domain 1"/>
    <property type="match status" value="1"/>
</dbReference>
<keyword evidence="2 5" id="KW-0689">Ribosomal protein</keyword>
<dbReference type="PROSITE" id="PS00962">
    <property type="entry name" value="RIBOSOMAL_S2_1"/>
    <property type="match status" value="1"/>
</dbReference>
<keyword evidence="3 5" id="KW-0687">Ribonucleoprotein</keyword>
<dbReference type="Pfam" id="PF00318">
    <property type="entry name" value="Ribosomal_S2"/>
    <property type="match status" value="1"/>
</dbReference>
<dbReference type="InterPro" id="IPR005706">
    <property type="entry name" value="Ribosomal_uS2_bac/mit/plastid"/>
</dbReference>
<feature type="region of interest" description="Disordered" evidence="7">
    <location>
        <begin position="235"/>
        <end position="262"/>
    </location>
</feature>
<gene>
    <name evidence="5" type="primary">rpsB</name>
    <name evidence="8" type="ORF">UV00_C0010G0014</name>
</gene>
<dbReference type="Proteomes" id="UP000033847">
    <property type="component" value="Unassembled WGS sequence"/>
</dbReference>
<accession>A0A0G0YME4</accession>
<dbReference type="NCBIfam" id="TIGR01011">
    <property type="entry name" value="rpsB_bact"/>
    <property type="match status" value="1"/>
</dbReference>
<dbReference type="AlphaFoldDB" id="A0A0G0YME4"/>
<dbReference type="Gene3D" id="1.10.287.610">
    <property type="entry name" value="Helix hairpin bin"/>
    <property type="match status" value="1"/>
</dbReference>
<dbReference type="PANTHER" id="PTHR12534:SF0">
    <property type="entry name" value="SMALL RIBOSOMAL SUBUNIT PROTEIN US2M"/>
    <property type="match status" value="1"/>
</dbReference>
<dbReference type="GO" id="GO:0022627">
    <property type="term" value="C:cytosolic small ribosomal subunit"/>
    <property type="evidence" value="ECO:0007669"/>
    <property type="project" value="TreeGrafter"/>
</dbReference>
<feature type="region of interest" description="Disordered" evidence="7">
    <location>
        <begin position="288"/>
        <end position="314"/>
    </location>
</feature>
<dbReference type="CDD" id="cd01425">
    <property type="entry name" value="RPS2"/>
    <property type="match status" value="1"/>
</dbReference>
<feature type="compositionally biased region" description="Basic and acidic residues" evidence="7">
    <location>
        <begin position="235"/>
        <end position="256"/>
    </location>
</feature>
<evidence type="ECO:0000313" key="8">
    <source>
        <dbReference type="EMBL" id="KKS37942.1"/>
    </source>
</evidence>